<dbReference type="Pfam" id="PF00239">
    <property type="entry name" value="Resolvase"/>
    <property type="match status" value="1"/>
</dbReference>
<dbReference type="FunFam" id="3.40.50.1390:FF:000001">
    <property type="entry name" value="DNA recombinase"/>
    <property type="match status" value="1"/>
</dbReference>
<dbReference type="GO" id="GO:0015074">
    <property type="term" value="P:DNA integration"/>
    <property type="evidence" value="ECO:0007669"/>
    <property type="project" value="UniProtKB-KW"/>
</dbReference>
<dbReference type="PANTHER" id="PTHR30461:SF2">
    <property type="entry name" value="SERINE RECOMBINASE PINE-RELATED"/>
    <property type="match status" value="1"/>
</dbReference>
<dbReference type="InterPro" id="IPR009057">
    <property type="entry name" value="Homeodomain-like_sf"/>
</dbReference>
<evidence type="ECO:0000259" key="9">
    <source>
        <dbReference type="PROSITE" id="PS51736"/>
    </source>
</evidence>
<keyword evidence="5" id="KW-0233">DNA recombination</keyword>
<dbReference type="GO" id="GO:0003677">
    <property type="term" value="F:DNA binding"/>
    <property type="evidence" value="ECO:0007669"/>
    <property type="project" value="UniProtKB-KW"/>
</dbReference>
<organism evidence="10 11">
    <name type="scientific">Paracoccus aurantiacus</name>
    <dbReference type="NCBI Taxonomy" id="2599412"/>
    <lineage>
        <taxon>Bacteria</taxon>
        <taxon>Pseudomonadati</taxon>
        <taxon>Pseudomonadota</taxon>
        <taxon>Alphaproteobacteria</taxon>
        <taxon>Rhodobacterales</taxon>
        <taxon>Paracoccaceae</taxon>
        <taxon>Paracoccus</taxon>
    </lineage>
</organism>
<evidence type="ECO:0000256" key="6">
    <source>
        <dbReference type="PIRSR" id="PIRSR606118-50"/>
    </source>
</evidence>
<evidence type="ECO:0000256" key="5">
    <source>
        <dbReference type="ARBA" id="ARBA00023172"/>
    </source>
</evidence>
<dbReference type="SUPFAM" id="SSF53041">
    <property type="entry name" value="Resolvase-like"/>
    <property type="match status" value="1"/>
</dbReference>
<dbReference type="OrthoDB" id="2290206at2"/>
<dbReference type="SUPFAM" id="SSF46689">
    <property type="entry name" value="Homeodomain-like"/>
    <property type="match status" value="1"/>
</dbReference>
<dbReference type="Gene3D" id="3.40.50.1390">
    <property type="entry name" value="Resolvase, N-terminal catalytic domain"/>
    <property type="match status" value="1"/>
</dbReference>
<feature type="active site" description="O-(5'-phospho-DNA)-serine intermediate" evidence="6 7">
    <location>
        <position position="10"/>
    </location>
</feature>
<dbReference type="Proteomes" id="UP000321562">
    <property type="component" value="Unassembled WGS sequence"/>
</dbReference>
<name>A0A5C6RPW2_9RHOB</name>
<feature type="region of interest" description="Disordered" evidence="8">
    <location>
        <begin position="193"/>
        <end position="238"/>
    </location>
</feature>
<protein>
    <submittedName>
        <fullName evidence="10">Recombinase family protein</fullName>
    </submittedName>
</protein>
<evidence type="ECO:0000256" key="8">
    <source>
        <dbReference type="SAM" id="MobiDB-lite"/>
    </source>
</evidence>
<evidence type="ECO:0000256" key="4">
    <source>
        <dbReference type="ARBA" id="ARBA00023125"/>
    </source>
</evidence>
<dbReference type="EMBL" id="VOPL01000013">
    <property type="protein sequence ID" value="TXB64421.1"/>
    <property type="molecule type" value="Genomic_DNA"/>
</dbReference>
<evidence type="ECO:0000256" key="7">
    <source>
        <dbReference type="PROSITE-ProRule" id="PRU10137"/>
    </source>
</evidence>
<dbReference type="PROSITE" id="PS51736">
    <property type="entry name" value="RECOMBINASES_3"/>
    <property type="match status" value="1"/>
</dbReference>
<comment type="similarity">
    <text evidence="1">Belongs to the site-specific recombinase resolvase family.</text>
</comment>
<keyword evidence="11" id="KW-1185">Reference proteome</keyword>
<dbReference type="GO" id="GO:0000150">
    <property type="term" value="F:DNA strand exchange activity"/>
    <property type="evidence" value="ECO:0007669"/>
    <property type="project" value="UniProtKB-KW"/>
</dbReference>
<dbReference type="CDD" id="cd03768">
    <property type="entry name" value="SR_ResInv"/>
    <property type="match status" value="1"/>
</dbReference>
<gene>
    <name evidence="10" type="ORF">FQV27_17885</name>
</gene>
<dbReference type="PROSITE" id="PS00398">
    <property type="entry name" value="RECOMBINASES_2"/>
    <property type="match status" value="1"/>
</dbReference>
<reference evidence="10 11" key="1">
    <citation type="submission" date="2019-08" db="EMBL/GenBank/DDBJ databases">
        <authorList>
            <person name="Ye J."/>
        </authorList>
    </citation>
    <scope>NUCLEOTIDE SEQUENCE [LARGE SCALE GENOMIC DNA]</scope>
    <source>
        <strain evidence="10 11">TK008</strain>
    </source>
</reference>
<keyword evidence="4" id="KW-0238">DNA-binding</keyword>
<evidence type="ECO:0000256" key="2">
    <source>
        <dbReference type="ARBA" id="ARBA00022908"/>
    </source>
</evidence>
<dbReference type="PANTHER" id="PTHR30461">
    <property type="entry name" value="DNA-INVERTASE FROM LAMBDOID PROPHAGE"/>
    <property type="match status" value="1"/>
</dbReference>
<comment type="caution">
    <text evidence="10">The sequence shown here is derived from an EMBL/GenBank/DDBJ whole genome shotgun (WGS) entry which is preliminary data.</text>
</comment>
<dbReference type="PROSITE" id="PS00397">
    <property type="entry name" value="RECOMBINASES_1"/>
    <property type="match status" value="1"/>
</dbReference>
<sequence>MSLIGYARVSTAEQDLSLQLDALRASGASRIFEDRGVSGAKTERPGLNAALSFLREGDTLVVWKMDRLGRSMTHLLQTVADLEKRSVGFRSLTENIDTTTPTGRLVFHIFGALGQFERDLIRERTNAGLAAAAARGRKGGRPVVATQERIDRARQLIASGLTVREAAARLKIGKSALYTALKHDKEAAGEISRQLEGDQKHSHLSEGTRTDEKGGIREEVDAADHSGPAQGGGRTDHT</sequence>
<proteinExistence type="inferred from homology"/>
<dbReference type="InterPro" id="IPR036162">
    <property type="entry name" value="Resolvase-like_N_sf"/>
</dbReference>
<keyword evidence="2" id="KW-0229">DNA integration</keyword>
<dbReference type="InterPro" id="IPR050639">
    <property type="entry name" value="SSR_resolvase"/>
</dbReference>
<dbReference type="InterPro" id="IPR006118">
    <property type="entry name" value="Recombinase_CS"/>
</dbReference>
<dbReference type="AlphaFoldDB" id="A0A5C6RPW2"/>
<feature type="domain" description="Resolvase/invertase-type recombinase catalytic" evidence="9">
    <location>
        <begin position="2"/>
        <end position="136"/>
    </location>
</feature>
<feature type="compositionally biased region" description="Basic and acidic residues" evidence="8">
    <location>
        <begin position="193"/>
        <end position="224"/>
    </location>
</feature>
<dbReference type="RefSeq" id="WP_147101177.1">
    <property type="nucleotide sequence ID" value="NZ_VOPL01000013.1"/>
</dbReference>
<dbReference type="SMART" id="SM00857">
    <property type="entry name" value="Resolvase"/>
    <property type="match status" value="1"/>
</dbReference>
<evidence type="ECO:0000256" key="1">
    <source>
        <dbReference type="ARBA" id="ARBA00009913"/>
    </source>
</evidence>
<evidence type="ECO:0000313" key="10">
    <source>
        <dbReference type="EMBL" id="TXB64421.1"/>
    </source>
</evidence>
<keyword evidence="3" id="KW-0230">DNA invertase</keyword>
<dbReference type="InterPro" id="IPR006119">
    <property type="entry name" value="Resolv_N"/>
</dbReference>
<evidence type="ECO:0000313" key="11">
    <source>
        <dbReference type="Proteomes" id="UP000321562"/>
    </source>
</evidence>
<evidence type="ECO:0000256" key="3">
    <source>
        <dbReference type="ARBA" id="ARBA00023100"/>
    </source>
</evidence>
<feature type="compositionally biased region" description="Gly residues" evidence="8">
    <location>
        <begin position="229"/>
        <end position="238"/>
    </location>
</feature>
<dbReference type="Gene3D" id="1.10.10.60">
    <property type="entry name" value="Homeodomain-like"/>
    <property type="match status" value="1"/>
</dbReference>
<accession>A0A5C6RPW2</accession>